<reference evidence="1 2" key="1">
    <citation type="submission" date="2019-03" db="EMBL/GenBank/DDBJ databases">
        <title>Draft genome sequence of Xylaria hypoxylon DSM 108379, a ubiquitous saprotrophic-parasitic fungi on hardwood.</title>
        <authorList>
            <person name="Buettner E."/>
            <person name="Leonhardt S."/>
            <person name="Gebauer A.M."/>
            <person name="Liers C."/>
            <person name="Hofrichter M."/>
            <person name="Kellner H."/>
        </authorList>
    </citation>
    <scope>NUCLEOTIDE SEQUENCE [LARGE SCALE GENOMIC DNA]</scope>
    <source>
        <strain evidence="1 2">DSM 108379</strain>
    </source>
</reference>
<sequence length="208" mass="23936">MARVRAITPRNRATVPRQRATMLHNRAARAAQVAQVAQVDHTQSPTLAGAVGHALTNGMFQCTRMDRHGKPTNTECGNTMKNEKHHIRSHLNKLHNPDSKYAKSQASFAKANELPQLRCDRPRLDGKGWCTRARSGQHSLVEHAHRDHEFRGKSDSLFTPWKDLSDKQRAYYLERIDLKKRYEQNGSVYNPEDETLRKRFEKEKFPDA</sequence>
<proteinExistence type="predicted"/>
<organism evidence="1 2">
    <name type="scientific">Xylaria hypoxylon</name>
    <dbReference type="NCBI Taxonomy" id="37992"/>
    <lineage>
        <taxon>Eukaryota</taxon>
        <taxon>Fungi</taxon>
        <taxon>Dikarya</taxon>
        <taxon>Ascomycota</taxon>
        <taxon>Pezizomycotina</taxon>
        <taxon>Sordariomycetes</taxon>
        <taxon>Xylariomycetidae</taxon>
        <taxon>Xylariales</taxon>
        <taxon>Xylariaceae</taxon>
        <taxon>Xylaria</taxon>
    </lineage>
</organism>
<name>A0A4Z0YQ37_9PEZI</name>
<dbReference type="OrthoDB" id="4601537at2759"/>
<gene>
    <name evidence="1" type="ORF">E0Z10_g8161</name>
</gene>
<accession>A0A4Z0YQ37</accession>
<dbReference type="EMBL" id="SKBN01000212">
    <property type="protein sequence ID" value="TGJ80603.1"/>
    <property type="molecule type" value="Genomic_DNA"/>
</dbReference>
<protein>
    <submittedName>
        <fullName evidence="1">Uncharacterized protein</fullName>
    </submittedName>
</protein>
<keyword evidence="2" id="KW-1185">Reference proteome</keyword>
<evidence type="ECO:0000313" key="2">
    <source>
        <dbReference type="Proteomes" id="UP000297716"/>
    </source>
</evidence>
<dbReference type="Proteomes" id="UP000297716">
    <property type="component" value="Unassembled WGS sequence"/>
</dbReference>
<evidence type="ECO:0000313" key="1">
    <source>
        <dbReference type="EMBL" id="TGJ80603.1"/>
    </source>
</evidence>
<dbReference type="AlphaFoldDB" id="A0A4Z0YQ37"/>
<comment type="caution">
    <text evidence="1">The sequence shown here is derived from an EMBL/GenBank/DDBJ whole genome shotgun (WGS) entry which is preliminary data.</text>
</comment>